<feature type="non-terminal residue" evidence="1">
    <location>
        <position position="80"/>
    </location>
</feature>
<name>A0A164E5I1_9CRUS</name>
<dbReference type="EMBL" id="LRGB01024902">
    <property type="protein sequence ID" value="KZR96449.1"/>
    <property type="molecule type" value="Genomic_DNA"/>
</dbReference>
<comment type="caution">
    <text evidence="1">The sequence shown here is derived from an EMBL/GenBank/DDBJ whole genome shotgun (WGS) entry which is preliminary data.</text>
</comment>
<evidence type="ECO:0000313" key="1">
    <source>
        <dbReference type="EMBL" id="KZR96449.1"/>
    </source>
</evidence>
<sequence length="80" mass="9063">SAGNFTQWEDTPAVAAAAGVQAAPAVVGLRTKFLSEFQPQHYTRYQEAKLRQRKQGIDEPGEDYFYDIIDLCRKVDPRMT</sequence>
<reference evidence="1 2" key="1">
    <citation type="submission" date="2016-03" db="EMBL/GenBank/DDBJ databases">
        <title>EvidentialGene: Evidence-directed Construction of Genes on Genomes.</title>
        <authorList>
            <person name="Gilbert D.G."/>
            <person name="Choi J.-H."/>
            <person name="Mockaitis K."/>
            <person name="Colbourne J."/>
            <person name="Pfrender M."/>
        </authorList>
    </citation>
    <scope>NUCLEOTIDE SEQUENCE [LARGE SCALE GENOMIC DNA]</scope>
    <source>
        <strain evidence="1 2">Xinb3</strain>
        <tissue evidence="1">Complete organism</tissue>
    </source>
</reference>
<organism evidence="1 2">
    <name type="scientific">Daphnia magna</name>
    <dbReference type="NCBI Taxonomy" id="35525"/>
    <lineage>
        <taxon>Eukaryota</taxon>
        <taxon>Metazoa</taxon>
        <taxon>Ecdysozoa</taxon>
        <taxon>Arthropoda</taxon>
        <taxon>Crustacea</taxon>
        <taxon>Branchiopoda</taxon>
        <taxon>Diplostraca</taxon>
        <taxon>Cladocera</taxon>
        <taxon>Anomopoda</taxon>
        <taxon>Daphniidae</taxon>
        <taxon>Daphnia</taxon>
    </lineage>
</organism>
<dbReference type="PANTHER" id="PTHR33194">
    <property type="entry name" value="ZINC KNUCKLE DOMAINCONTAINING PROTEIN"/>
    <property type="match status" value="1"/>
</dbReference>
<dbReference type="AlphaFoldDB" id="A0A164E5I1"/>
<dbReference type="PANTHER" id="PTHR33194:SF4">
    <property type="entry name" value="CCHC-TYPE DOMAIN-CONTAINING PROTEIN"/>
    <property type="match status" value="1"/>
</dbReference>
<protein>
    <submittedName>
        <fullName evidence="1">Uncharacterized protein</fullName>
    </submittedName>
</protein>
<keyword evidence="2" id="KW-1185">Reference proteome</keyword>
<accession>A0A164E5I1</accession>
<proteinExistence type="predicted"/>
<evidence type="ECO:0000313" key="2">
    <source>
        <dbReference type="Proteomes" id="UP000076858"/>
    </source>
</evidence>
<feature type="non-terminal residue" evidence="1">
    <location>
        <position position="1"/>
    </location>
</feature>
<dbReference type="Proteomes" id="UP000076858">
    <property type="component" value="Unassembled WGS sequence"/>
</dbReference>
<gene>
    <name evidence="1" type="ORF">APZ42_009205</name>
</gene>